<accession>A0ABP9A285</accession>
<feature type="region of interest" description="Disordered" evidence="1">
    <location>
        <begin position="1278"/>
        <end position="1423"/>
    </location>
</feature>
<comment type="caution">
    <text evidence="4">The sequence shown here is derived from an EMBL/GenBank/DDBJ whole genome shotgun (WGS) entry which is preliminary data.</text>
</comment>
<dbReference type="Pfam" id="PF14021">
    <property type="entry name" value="TNT"/>
    <property type="match status" value="1"/>
</dbReference>
<feature type="region of interest" description="Disordered" evidence="1">
    <location>
        <begin position="1073"/>
        <end position="1136"/>
    </location>
</feature>
<dbReference type="InterPro" id="IPR057746">
    <property type="entry name" value="CpnT-like_N"/>
</dbReference>
<feature type="region of interest" description="Disordered" evidence="1">
    <location>
        <begin position="861"/>
        <end position="941"/>
    </location>
</feature>
<evidence type="ECO:0000313" key="5">
    <source>
        <dbReference type="Proteomes" id="UP001501645"/>
    </source>
</evidence>
<feature type="region of interest" description="Disordered" evidence="1">
    <location>
        <begin position="1253"/>
        <end position="1272"/>
    </location>
</feature>
<feature type="compositionally biased region" description="Low complexity" evidence="1">
    <location>
        <begin position="564"/>
        <end position="605"/>
    </location>
</feature>
<feature type="compositionally biased region" description="Low complexity" evidence="1">
    <location>
        <begin position="1278"/>
        <end position="1299"/>
    </location>
</feature>
<feature type="compositionally biased region" description="Low complexity" evidence="1">
    <location>
        <begin position="712"/>
        <end position="777"/>
    </location>
</feature>
<dbReference type="PANTHER" id="PTHR36135:SF1">
    <property type="entry name" value="FIBROUS SHEATH CABYR-BINDING PROTEIN"/>
    <property type="match status" value="1"/>
</dbReference>
<evidence type="ECO:0000259" key="2">
    <source>
        <dbReference type="Pfam" id="PF14021"/>
    </source>
</evidence>
<sequence>MSGTQVKITAATIEADAISYRTAATQLEGAIAAARSTLSANQGMAGDDNAAEDFAQGDDGYDVCATATLQSAQSIANAYYILAAMLENVSRTYVAAEGAGAGETRAIVQSTAPEVVEGDAPDAPTALGAGWPGPLGEFQEIIEWGLQQVGVVIPTGDEDKLRGGAEAWDALADAVSTAHTTASSGTDWMGGMSIPQVASIQNAHSSIQISALQLQTSAGDMAGWVRDYITELGKMRERLKDFLQQLAIEIAADIALSGLLGALSFGLGALAGAAKAMATVVKWCNRIKDLIDNLRDMLRALRAARGGRAMFKRALIEGAQGGVASAISTTAMNVMHAEPDGVYQQQNVLDAFISASVGGMVASPIANRIGGPGGPGFRAGAREVGGETVAGAAEGIVDATYQTAVNGQEFNPLSAAVGGALLGAGLSTGMRGGSSALNLGGRALGIDTRSVLPNAAGDQSGTASPSQNAGSTTSLPDGPAPAAGGVGATSPGGGGASVGDYDGPTPGGVGSGGSSSGGGAAGTSDYDGPTPGSADAGSGGGADGGSVDVPTDATPDAPSELPSDGVPADGAPADGAPADGAPADGAPADGAPADGAPADGAPVDGTPVDGTPVDGTPVDGTPVDGTPVDGTPVDGTPVDGTPADGTPVDGTPVDGTPVDGTPADGTPADGAPADGIPADGTPADGIPADGTPADGTPADGTPADGTPADGMPADGTPADATPEDTAPADGASVDGASADAPPADAAPADATPDDTAPADAAPAGATGHAAPAHHATPGESASVDEASTGTDTSSEHPDTEQPDTDQAGVEQSAAETAPTADDADQPDAPADDPDAEVDAEDAAAAAAASAAGAGVLAAPGLAPATPRGTTAGTGTPASTAGQASPAHADHPMDSDAQFGDGWERAESPASSNPIDPAYGLPRAPGTSGHLAPPYGHPGTVRPEIAHLISDPSAPFGRDENGVPLPDQAAWEARYTDANGYPVYPGNAGGEPGSFRRITDIDVFHTHFGEQIDRMGSPKGDYFSLPGTSFEGRALPLGSLNADYTIRDLVSLPPGGSIEISQIAPAFGRDGGGLQIRILDSDGNPQSQAQLEHDGHLAEPAPQDGPDDATADPASSTPDDATAQPAPLESPAPHHTPEQIQDALDQALQQSNTGYDPYDLSNGYAENCGTVAANMHDFLNGQPLQDAGTGTLDIAGMEARTGLPQTPVTPAQIEASLRAQGPGAHCVVGIDRAGDADGHWFNAVHDGEQVWVVDGQDGTRSPWPPDEPDAVTWDASIDPADVVDPPAADSAPVDSSPIDSAPDDGDPGARGAGPAPRPTVAHPGTFTPSAATPTVSVTESGQSYTQADVQAALDRAPQDDAGRPVDHRDGTPLALENADGGRGWHMRWDEVGGTWVAENPGSGDGASGSSTRLDDGRRPDDLDDAEWRDQVSQLDDRRLAELLRARTPDQAMRDAVQGPLGDDGLQPDPLYPDEQDLRRERLEADHIIPLRRIVEMDGFRDLTWSQMLEVVNLPENFLGLSDRVNASKGDRMPGEWDGHSEFGPLSPERRRWLDERSLDALDALEEKIIGFTG</sequence>
<dbReference type="EMBL" id="BAABKO010000002">
    <property type="protein sequence ID" value="GAA4771512.1"/>
    <property type="molecule type" value="Genomic_DNA"/>
</dbReference>
<dbReference type="Proteomes" id="UP001501645">
    <property type="component" value="Unassembled WGS sequence"/>
</dbReference>
<dbReference type="RefSeq" id="WP_345437541.1">
    <property type="nucleotide sequence ID" value="NZ_BAABKO010000002.1"/>
</dbReference>
<feature type="compositionally biased region" description="Gly residues" evidence="1">
    <location>
        <begin position="505"/>
        <end position="521"/>
    </location>
</feature>
<feature type="compositionally biased region" description="Acidic residues" evidence="1">
    <location>
        <begin position="821"/>
        <end position="841"/>
    </location>
</feature>
<evidence type="ECO:0000256" key="1">
    <source>
        <dbReference type="SAM" id="MobiDB-lite"/>
    </source>
</evidence>
<feature type="compositionally biased region" description="Basic and acidic residues" evidence="1">
    <location>
        <begin position="1411"/>
        <end position="1423"/>
    </location>
</feature>
<reference evidence="5" key="1">
    <citation type="journal article" date="2019" name="Int. J. Syst. Evol. Microbiol.">
        <title>The Global Catalogue of Microorganisms (GCM) 10K type strain sequencing project: providing services to taxonomists for standard genome sequencing and annotation.</title>
        <authorList>
            <consortium name="The Broad Institute Genomics Platform"/>
            <consortium name="The Broad Institute Genome Sequencing Center for Infectious Disease"/>
            <person name="Wu L."/>
            <person name="Ma J."/>
        </authorList>
    </citation>
    <scope>NUCLEOTIDE SEQUENCE [LARGE SCALE GENOMIC DNA]</scope>
    <source>
        <strain evidence="5">JCM 18537</strain>
    </source>
</reference>
<organism evidence="4 5">
    <name type="scientific">Microbacterium gilvum</name>
    <dbReference type="NCBI Taxonomy" id="1336204"/>
    <lineage>
        <taxon>Bacteria</taxon>
        <taxon>Bacillati</taxon>
        <taxon>Actinomycetota</taxon>
        <taxon>Actinomycetes</taxon>
        <taxon>Micrococcales</taxon>
        <taxon>Microbacteriaceae</taxon>
        <taxon>Microbacterium</taxon>
    </lineage>
</organism>
<feature type="compositionally biased region" description="Low complexity" evidence="1">
    <location>
        <begin position="861"/>
        <end position="883"/>
    </location>
</feature>
<feature type="compositionally biased region" description="Low complexity" evidence="1">
    <location>
        <begin position="659"/>
        <end position="685"/>
    </location>
</feature>
<feature type="compositionally biased region" description="Polar residues" evidence="1">
    <location>
        <begin position="1325"/>
        <end position="1347"/>
    </location>
</feature>
<feature type="region of interest" description="Disordered" evidence="1">
    <location>
        <begin position="1448"/>
        <end position="1468"/>
    </location>
</feature>
<feature type="compositionally biased region" description="Basic and acidic residues" evidence="1">
    <location>
        <begin position="1355"/>
        <end position="1369"/>
    </location>
</feature>
<feature type="domain" description="Outer membrane channel protein CpnT-like N-terminal" evidence="3">
    <location>
        <begin position="152"/>
        <end position="279"/>
    </location>
</feature>
<feature type="compositionally biased region" description="Low complexity" evidence="1">
    <location>
        <begin position="1311"/>
        <end position="1320"/>
    </location>
</feature>
<gene>
    <name evidence="4" type="ORF">GCM10023351_14420</name>
</gene>
<dbReference type="InterPro" id="IPR043375">
    <property type="entry name" value="FSCB"/>
</dbReference>
<feature type="compositionally biased region" description="Polar residues" evidence="1">
    <location>
        <begin position="457"/>
        <end position="475"/>
    </location>
</feature>
<feature type="region of interest" description="Disordered" evidence="1">
    <location>
        <begin position="452"/>
        <end position="844"/>
    </location>
</feature>
<name>A0ABP9A285_9MICO</name>
<feature type="compositionally biased region" description="Gly residues" evidence="1">
    <location>
        <begin position="484"/>
        <end position="497"/>
    </location>
</feature>
<feature type="domain" description="TNT" evidence="2">
    <location>
        <begin position="1008"/>
        <end position="1097"/>
    </location>
</feature>
<evidence type="ECO:0000313" key="4">
    <source>
        <dbReference type="EMBL" id="GAA4771512.1"/>
    </source>
</evidence>
<evidence type="ECO:0000259" key="3">
    <source>
        <dbReference type="Pfam" id="PF25547"/>
    </source>
</evidence>
<keyword evidence="5" id="KW-1185">Reference proteome</keyword>
<dbReference type="Pfam" id="PF25547">
    <property type="entry name" value="WXG100_2"/>
    <property type="match status" value="1"/>
</dbReference>
<dbReference type="PANTHER" id="PTHR36135">
    <property type="entry name" value="FIBROUS SHEATH CABYR-BINDING PROTEIN"/>
    <property type="match status" value="1"/>
</dbReference>
<dbReference type="InterPro" id="IPR025331">
    <property type="entry name" value="TNT"/>
</dbReference>
<protein>
    <submittedName>
        <fullName evidence="4">Uncharacterized protein</fullName>
    </submittedName>
</protein>
<proteinExistence type="predicted"/>